<reference evidence="4 5" key="1">
    <citation type="submission" date="2018-03" db="EMBL/GenBank/DDBJ databases">
        <title>Comparative analysis of microorganisms from saline springs in Andes Mountain Range, Colombia.</title>
        <authorList>
            <person name="Rubin E."/>
        </authorList>
    </citation>
    <scope>NUCLEOTIDE SEQUENCE [LARGE SCALE GENOMIC DNA]</scope>
    <source>
        <strain evidence="4 5">CG 23</strain>
    </source>
</reference>
<evidence type="ECO:0000313" key="5">
    <source>
        <dbReference type="Proteomes" id="UP000239895"/>
    </source>
</evidence>
<dbReference type="InterPro" id="IPR001451">
    <property type="entry name" value="Hexapep"/>
</dbReference>
<keyword evidence="2" id="KW-0677">Repeat</keyword>
<evidence type="ECO:0000313" key="4">
    <source>
        <dbReference type="EMBL" id="PRZ08205.1"/>
    </source>
</evidence>
<dbReference type="Gene3D" id="2.160.10.10">
    <property type="entry name" value="Hexapeptide repeat proteins"/>
    <property type="match status" value="1"/>
</dbReference>
<dbReference type="RefSeq" id="WP_243400835.1">
    <property type="nucleotide sequence ID" value="NZ_PVTX01000003.1"/>
</dbReference>
<feature type="compositionally biased region" description="Basic and acidic residues" evidence="3">
    <location>
        <begin position="299"/>
        <end position="310"/>
    </location>
</feature>
<dbReference type="PANTHER" id="PTHR43300">
    <property type="entry name" value="ACETYLTRANSFERASE"/>
    <property type="match status" value="1"/>
</dbReference>
<dbReference type="CDD" id="cd04647">
    <property type="entry name" value="LbH_MAT_like"/>
    <property type="match status" value="1"/>
</dbReference>
<sequence length="576" mass="61984">MRPDAQGVAPGSGTRPHDHDFSPWGFWTDADDEQRARQLAWQDHLQGLHPTWRLADGVFVSEHAAVQNEHLTLGERTYVAAGAYLTGTLRAGRDCSVNAYTVVRGDVVLGDAVRIGAHTSILGFNHTFDAGTEVHQQPLTSRGISVGDDVWIGSHVVLLDGVTVGDAAVLAAGAVVTKDVPPGAVVGGNPARVLKWRVPPSGAPRAAASGDGLAEALRAFADRARDQAPDVLASHWDPRARLFLDRPGGRATVRAQCDAIEVADLLLGAAPGQLPAAEQVDRLRSWQDPRTGLVGELSSDGRRAPADEPWPHPDESYHVLCVGYALDLLGSRFAVPIRFARRSAPELVAALDALPWRRDAWGAGHQVDALGTALLWNARRDDAEGDTEDGADHGPVSGALETLMGWLLTRADPATGLWGRPTPDGGLLQPVNGYYRTTRGTFAQHGLPVPYPDRVVDTVLAHVRDDRWFRPESYTACNVLDVAHPLWSARSTGHRTDEVRATARRLLAAVLPGWQDGVGLAFRVPHPATRGADGTLPSLQGTEMWLATVWLLADLLDLSEELGYRPRGVHRPEPAA</sequence>
<keyword evidence="1 4" id="KW-0808">Transferase</keyword>
<evidence type="ECO:0000256" key="2">
    <source>
        <dbReference type="ARBA" id="ARBA00022737"/>
    </source>
</evidence>
<proteinExistence type="predicted"/>
<feature type="region of interest" description="Disordered" evidence="3">
    <location>
        <begin position="1"/>
        <end position="26"/>
    </location>
</feature>
<comment type="caution">
    <text evidence="4">The sequence shown here is derived from an EMBL/GenBank/DDBJ whole genome shotgun (WGS) entry which is preliminary data.</text>
</comment>
<dbReference type="PROSITE" id="PS00101">
    <property type="entry name" value="HEXAPEP_TRANSFERASES"/>
    <property type="match status" value="1"/>
</dbReference>
<accession>A0ABX5EJJ1</accession>
<dbReference type="Pfam" id="PF00132">
    <property type="entry name" value="Hexapep"/>
    <property type="match status" value="1"/>
</dbReference>
<protein>
    <submittedName>
        <fullName evidence="4">Transferase family hexapeptide repeat protein</fullName>
    </submittedName>
</protein>
<dbReference type="InterPro" id="IPR011004">
    <property type="entry name" value="Trimer_LpxA-like_sf"/>
</dbReference>
<dbReference type="SUPFAM" id="SSF51161">
    <property type="entry name" value="Trimeric LpxA-like enzymes"/>
    <property type="match status" value="1"/>
</dbReference>
<dbReference type="EMBL" id="PVTX01000003">
    <property type="protein sequence ID" value="PRZ08205.1"/>
    <property type="molecule type" value="Genomic_DNA"/>
</dbReference>
<dbReference type="InterPro" id="IPR050179">
    <property type="entry name" value="Trans_hexapeptide_repeat"/>
</dbReference>
<feature type="region of interest" description="Disordered" evidence="3">
    <location>
        <begin position="291"/>
        <end position="310"/>
    </location>
</feature>
<keyword evidence="5" id="KW-1185">Reference proteome</keyword>
<evidence type="ECO:0000256" key="3">
    <source>
        <dbReference type="SAM" id="MobiDB-lite"/>
    </source>
</evidence>
<dbReference type="InterPro" id="IPR018357">
    <property type="entry name" value="Hexapep_transf_CS"/>
</dbReference>
<dbReference type="Proteomes" id="UP000239895">
    <property type="component" value="Unassembled WGS sequence"/>
</dbReference>
<organism evidence="4 5">
    <name type="scientific">Isoptericola halotolerans</name>
    <dbReference type="NCBI Taxonomy" id="300560"/>
    <lineage>
        <taxon>Bacteria</taxon>
        <taxon>Bacillati</taxon>
        <taxon>Actinomycetota</taxon>
        <taxon>Actinomycetes</taxon>
        <taxon>Micrococcales</taxon>
        <taxon>Promicromonosporaceae</taxon>
        <taxon>Isoptericola</taxon>
    </lineage>
</organism>
<name>A0ABX5EJJ1_9MICO</name>
<dbReference type="PANTHER" id="PTHR43300:SF11">
    <property type="entry name" value="ACETYLTRANSFERASE RV3034C-RELATED"/>
    <property type="match status" value="1"/>
</dbReference>
<gene>
    <name evidence="4" type="ORF">BCL65_103132</name>
</gene>
<dbReference type="GO" id="GO:0016740">
    <property type="term" value="F:transferase activity"/>
    <property type="evidence" value="ECO:0007669"/>
    <property type="project" value="UniProtKB-KW"/>
</dbReference>
<evidence type="ECO:0000256" key="1">
    <source>
        <dbReference type="ARBA" id="ARBA00022679"/>
    </source>
</evidence>